<evidence type="ECO:0000256" key="4">
    <source>
        <dbReference type="ARBA" id="ARBA00023163"/>
    </source>
</evidence>
<sequence>MMASAPAAAATAGAGQAASGAAARVEDNAPKLLWNTENVKDVAESVGIPNINDDAVRCLAQDVEYRIGQVLVEALRFMRAANRTTLTVQDTSQAFKVLDVEPLYGYDSTRPLRYGEASLGPGQPLFYIDDEEVDFEKLINAPLPKVPRDMSFTAHWLAVEGVQPSIPQNPTTAESRAQELIPKGPGANPALNALAGNDNLAFHPAVKQIISKELVLYFDKIQAAVLDDTPDEEVVRLRNAALASVRNDPGLHQLVPYFANFIANQVTHRLDDTFTVRQMMELTAALVDNSNLFLDPYAGPLSAPVLTALMSRKIGASTSTSKQEEGSGSGNSSSVNREALREQFLLREFAASLLGKIAIKYTRANRHLRSKLTRTCLKYLLDPTKPAPVLFGALNGLAAAGGPEAFRILVLPNLREFDTGMLQPLQEKAANAAGAAGTVAQIEFEALVGAIVKAIMSLVEHDPAVPNGVNGGTSESESAELVEFLGPIVGRRIADKGDHKLVRVVLAARNIE</sequence>
<comment type="subcellular location">
    <subcellularLocation>
        <location evidence="1">Nucleus</location>
    </subcellularLocation>
</comment>
<dbReference type="Gene3D" id="1.25.40.770">
    <property type="entry name" value="TAF6, C-terminal HEAT repeat domain"/>
    <property type="match status" value="1"/>
</dbReference>
<accession>A0A4P7N9I4</accession>
<dbReference type="GO" id="GO:0016251">
    <property type="term" value="F:RNA polymerase II general transcription initiation factor activity"/>
    <property type="evidence" value="ECO:0007669"/>
    <property type="project" value="InterPro"/>
</dbReference>
<proteinExistence type="inferred from homology"/>
<dbReference type="Proteomes" id="UP000294847">
    <property type="component" value="Chromosome 3"/>
</dbReference>
<dbReference type="InterPro" id="IPR037796">
    <property type="entry name" value="TAF6"/>
</dbReference>
<keyword evidence="5" id="KW-0539">Nucleus</keyword>
<dbReference type="SMART" id="SM00803">
    <property type="entry name" value="TAF"/>
    <property type="match status" value="1"/>
</dbReference>
<dbReference type="CDD" id="cd22931">
    <property type="entry name" value="HFD_TAF6"/>
    <property type="match status" value="1"/>
</dbReference>
<dbReference type="GO" id="GO:0006325">
    <property type="term" value="P:chromatin organization"/>
    <property type="evidence" value="ECO:0007669"/>
    <property type="project" value="EnsemblFungi"/>
</dbReference>
<dbReference type="OMA" id="YFVQFIA"/>
<dbReference type="GO" id="GO:2000144">
    <property type="term" value="P:positive regulation of DNA-templated transcription initiation"/>
    <property type="evidence" value="ECO:0007669"/>
    <property type="project" value="EnsemblFungi"/>
</dbReference>
<evidence type="ECO:0000256" key="3">
    <source>
        <dbReference type="ARBA" id="ARBA00023015"/>
    </source>
</evidence>
<dbReference type="GO" id="GO:0046982">
    <property type="term" value="F:protein heterodimerization activity"/>
    <property type="evidence" value="ECO:0007669"/>
    <property type="project" value="InterPro"/>
</dbReference>
<dbReference type="InterPro" id="IPR004823">
    <property type="entry name" value="TAF_TATA-bd_Histone-like_dom"/>
</dbReference>
<dbReference type="FunFam" id="1.10.20.10:FF:000033">
    <property type="entry name" value="Transcription initiation factor TFIID complex subunit"/>
    <property type="match status" value="1"/>
</dbReference>
<dbReference type="InterPro" id="IPR046344">
    <property type="entry name" value="TAF6_C_sf"/>
</dbReference>
<dbReference type="SUPFAM" id="SSF47113">
    <property type="entry name" value="Histone-fold"/>
    <property type="match status" value="1"/>
</dbReference>
<evidence type="ECO:0000256" key="7">
    <source>
        <dbReference type="ARBA" id="ARBA00093655"/>
    </source>
</evidence>
<dbReference type="Pfam" id="PF02969">
    <property type="entry name" value="TAF"/>
    <property type="match status" value="1"/>
</dbReference>
<dbReference type="InterPro" id="IPR011442">
    <property type="entry name" value="TAF6_C"/>
</dbReference>
<dbReference type="GO" id="GO:0042802">
    <property type="term" value="F:identical protein binding"/>
    <property type="evidence" value="ECO:0007669"/>
    <property type="project" value="EnsemblFungi"/>
</dbReference>
<dbReference type="CDD" id="cd08050">
    <property type="entry name" value="TAF6C"/>
    <property type="match status" value="1"/>
</dbReference>
<comment type="similarity">
    <text evidence="2">Belongs to the TAF6 family.</text>
</comment>
<keyword evidence="3" id="KW-0805">Transcription regulation</keyword>
<dbReference type="GO" id="GO:0003713">
    <property type="term" value="F:transcription coactivator activity"/>
    <property type="evidence" value="ECO:0007669"/>
    <property type="project" value="TreeGrafter"/>
</dbReference>
<dbReference type="GO" id="GO:0051123">
    <property type="term" value="P:RNA polymerase II preinitiation complex assembly"/>
    <property type="evidence" value="ECO:0007669"/>
    <property type="project" value="EnsemblFungi"/>
</dbReference>
<dbReference type="GO" id="GO:0005669">
    <property type="term" value="C:transcription factor TFIID complex"/>
    <property type="evidence" value="ECO:0007669"/>
    <property type="project" value="EnsemblFungi"/>
</dbReference>
<dbReference type="GO" id="GO:0000124">
    <property type="term" value="C:SAGA complex"/>
    <property type="evidence" value="ECO:0007669"/>
    <property type="project" value="EnsemblFungi"/>
</dbReference>
<dbReference type="VEuPathDB" id="FungiDB:M_BR32_EuGene_00046751"/>
<dbReference type="AlphaFoldDB" id="A0A4P7N9I4"/>
<dbReference type="Gene3D" id="1.10.20.10">
    <property type="entry name" value="Histone, subunit A"/>
    <property type="match status" value="1"/>
</dbReference>
<dbReference type="SMR" id="A0A4P7N9I4"/>
<dbReference type="GO" id="GO:0046695">
    <property type="term" value="C:SLIK (SAGA-like) complex"/>
    <property type="evidence" value="ECO:0007669"/>
    <property type="project" value="EnsemblFungi"/>
</dbReference>
<dbReference type="GO" id="GO:0045944">
    <property type="term" value="P:positive regulation of transcription by RNA polymerase II"/>
    <property type="evidence" value="ECO:0007669"/>
    <property type="project" value="EnsemblFungi"/>
</dbReference>
<evidence type="ECO:0000256" key="2">
    <source>
        <dbReference type="ARBA" id="ARBA00007688"/>
    </source>
</evidence>
<feature type="domain" description="TATA box binding protein associated factor (TAF) histone-like fold" evidence="8">
    <location>
        <begin position="33"/>
        <end position="96"/>
    </location>
</feature>
<keyword evidence="4" id="KW-0804">Transcription</keyword>
<dbReference type="Pfam" id="PF07571">
    <property type="entry name" value="TAF6_C"/>
    <property type="match status" value="1"/>
</dbReference>
<evidence type="ECO:0000256" key="5">
    <source>
        <dbReference type="ARBA" id="ARBA00023242"/>
    </source>
</evidence>
<evidence type="ECO:0000313" key="9">
    <source>
        <dbReference type="EMBL" id="QBZ59173.1"/>
    </source>
</evidence>
<dbReference type="GO" id="GO:0061629">
    <property type="term" value="F:RNA polymerase II-specific DNA-binding transcription factor binding"/>
    <property type="evidence" value="ECO:0007669"/>
    <property type="project" value="EnsemblFungi"/>
</dbReference>
<dbReference type="PANTHER" id="PTHR10221:SF9">
    <property type="entry name" value="TRANSCRIPTION INITIATION FACTOR TFIID SUBUNIT 6"/>
    <property type="match status" value="1"/>
</dbReference>
<organism evidence="9 10">
    <name type="scientific">Pyricularia oryzae</name>
    <name type="common">Rice blast fungus</name>
    <name type="synonym">Magnaporthe oryzae</name>
    <dbReference type="NCBI Taxonomy" id="318829"/>
    <lineage>
        <taxon>Eukaryota</taxon>
        <taxon>Fungi</taxon>
        <taxon>Dikarya</taxon>
        <taxon>Ascomycota</taxon>
        <taxon>Pezizomycotina</taxon>
        <taxon>Sordariomycetes</taxon>
        <taxon>Sordariomycetidae</taxon>
        <taxon>Magnaporthales</taxon>
        <taxon>Pyriculariaceae</taxon>
        <taxon>Pyricularia</taxon>
    </lineage>
</organism>
<protein>
    <recommendedName>
        <fullName evidence="6">TBP-associated factor 6</fullName>
    </recommendedName>
    <alternativeName>
        <fullName evidence="7">Transcription initiation factor TFIID subunit 6</fullName>
    </alternativeName>
</protein>
<evidence type="ECO:0000259" key="8">
    <source>
        <dbReference type="SMART" id="SM00803"/>
    </source>
</evidence>
<evidence type="ECO:0000256" key="1">
    <source>
        <dbReference type="ARBA" id="ARBA00004123"/>
    </source>
</evidence>
<reference evidence="9 10" key="1">
    <citation type="journal article" date="2019" name="Mol. Biol. Evol.">
        <title>Blast fungal genomes show frequent chromosomal changes, gene gains and losses, and effector gene turnover.</title>
        <authorList>
            <person name="Gomez Luciano L.B."/>
            <person name="Jason Tsai I."/>
            <person name="Chuma I."/>
            <person name="Tosa Y."/>
            <person name="Chen Y.H."/>
            <person name="Li J.Y."/>
            <person name="Li M.Y."/>
            <person name="Jade Lu M.Y."/>
            <person name="Nakayashiki H."/>
            <person name="Li W.H."/>
        </authorList>
    </citation>
    <scope>NUCLEOTIDE SEQUENCE [LARGE SCALE GENOMIC DNA]</scope>
    <source>
        <strain evidence="9">MZ5-1-6</strain>
    </source>
</reference>
<evidence type="ECO:0000256" key="6">
    <source>
        <dbReference type="ARBA" id="ARBA00076308"/>
    </source>
</evidence>
<evidence type="ECO:0000313" key="10">
    <source>
        <dbReference type="Proteomes" id="UP000294847"/>
    </source>
</evidence>
<dbReference type="EMBL" id="CP034206">
    <property type="protein sequence ID" value="QBZ59173.1"/>
    <property type="molecule type" value="Genomic_DNA"/>
</dbReference>
<dbReference type="InterPro" id="IPR009072">
    <property type="entry name" value="Histone-fold"/>
</dbReference>
<gene>
    <name evidence="9" type="ORF">PoMZ_04133</name>
</gene>
<dbReference type="GO" id="GO:0003682">
    <property type="term" value="F:chromatin binding"/>
    <property type="evidence" value="ECO:0007669"/>
    <property type="project" value="EnsemblFungi"/>
</dbReference>
<dbReference type="PANTHER" id="PTHR10221">
    <property type="entry name" value="TRANSCRIPTION INITIATION FACTOR TFIID SUBUNIT 6"/>
    <property type="match status" value="1"/>
</dbReference>
<dbReference type="GO" id="GO:0005829">
    <property type="term" value="C:cytosol"/>
    <property type="evidence" value="ECO:0007669"/>
    <property type="project" value="EnsemblFungi"/>
</dbReference>
<name>A0A4P7N9I4_PYROR</name>